<dbReference type="Proteomes" id="UP001367508">
    <property type="component" value="Unassembled WGS sequence"/>
</dbReference>
<evidence type="ECO:0000256" key="5">
    <source>
        <dbReference type="ARBA" id="ARBA00023242"/>
    </source>
</evidence>
<evidence type="ECO:0000256" key="4">
    <source>
        <dbReference type="ARBA" id="ARBA00023163"/>
    </source>
</evidence>
<evidence type="ECO:0000313" key="9">
    <source>
        <dbReference type="EMBL" id="KAK7345268.1"/>
    </source>
</evidence>
<feature type="compositionally biased region" description="Polar residues" evidence="7">
    <location>
        <begin position="213"/>
        <end position="224"/>
    </location>
</feature>
<feature type="region of interest" description="Disordered" evidence="7">
    <location>
        <begin position="195"/>
        <end position="246"/>
    </location>
</feature>
<comment type="caution">
    <text evidence="9">The sequence shown here is derived from an EMBL/GenBank/DDBJ whole genome shotgun (WGS) entry which is preliminary data.</text>
</comment>
<dbReference type="PROSITE" id="PS51754">
    <property type="entry name" value="OVATE"/>
    <property type="match status" value="1"/>
</dbReference>
<evidence type="ECO:0000259" key="8">
    <source>
        <dbReference type="PROSITE" id="PS51754"/>
    </source>
</evidence>
<evidence type="ECO:0000313" key="10">
    <source>
        <dbReference type="Proteomes" id="UP001367508"/>
    </source>
</evidence>
<accession>A0AAN9M4G0</accession>
<evidence type="ECO:0000256" key="6">
    <source>
        <dbReference type="RuleBase" id="RU367028"/>
    </source>
</evidence>
<name>A0AAN9M4G0_CANGL</name>
<proteinExistence type="predicted"/>
<evidence type="ECO:0000256" key="7">
    <source>
        <dbReference type="SAM" id="MobiDB-lite"/>
    </source>
</evidence>
<dbReference type="NCBIfam" id="TIGR01568">
    <property type="entry name" value="A_thal_3678"/>
    <property type="match status" value="1"/>
</dbReference>
<dbReference type="PANTHER" id="PTHR33057">
    <property type="entry name" value="TRANSCRIPTION REPRESSOR OFP7-RELATED"/>
    <property type="match status" value="1"/>
</dbReference>
<dbReference type="Pfam" id="PF04844">
    <property type="entry name" value="Ovate"/>
    <property type="match status" value="1"/>
</dbReference>
<comment type="subcellular location">
    <subcellularLocation>
        <location evidence="1 6">Nucleus</location>
    </subcellularLocation>
</comment>
<keyword evidence="2 6" id="KW-0678">Repressor</keyword>
<dbReference type="InterPro" id="IPR006458">
    <property type="entry name" value="Ovate_C"/>
</dbReference>
<keyword evidence="10" id="KW-1185">Reference proteome</keyword>
<feature type="compositionally biased region" description="Low complexity" evidence="7">
    <location>
        <begin position="195"/>
        <end position="212"/>
    </location>
</feature>
<dbReference type="EMBL" id="JAYMYQ010000003">
    <property type="protein sequence ID" value="KAK7345268.1"/>
    <property type="molecule type" value="Genomic_DNA"/>
</dbReference>
<evidence type="ECO:0000256" key="1">
    <source>
        <dbReference type="ARBA" id="ARBA00004123"/>
    </source>
</evidence>
<dbReference type="GO" id="GO:0045892">
    <property type="term" value="P:negative regulation of DNA-templated transcription"/>
    <property type="evidence" value="ECO:0007669"/>
    <property type="project" value="UniProtKB-UniRule"/>
</dbReference>
<dbReference type="AlphaFoldDB" id="A0AAN9M4G0"/>
<comment type="function">
    <text evidence="6">Transcriptional repressor that regulates multiple aspects of plant growth and development.</text>
</comment>
<evidence type="ECO:0000256" key="2">
    <source>
        <dbReference type="ARBA" id="ARBA00022491"/>
    </source>
</evidence>
<feature type="compositionally biased region" description="Polar residues" evidence="7">
    <location>
        <begin position="233"/>
        <end position="246"/>
    </location>
</feature>
<dbReference type="GO" id="GO:0005634">
    <property type="term" value="C:nucleus"/>
    <property type="evidence" value="ECO:0007669"/>
    <property type="project" value="UniProtKB-SubCell"/>
</dbReference>
<sequence length="246" mass="27189">MKFLSLLKNNTDVRSFSSSWAWPSCHQPKTLSFRATTNTNNDDVVLKTINSAFIEETPESFFTESPNSASFSTASEESRDPIETVIRGLSSDRFFFEPDETSSIFEAKLASGTFYLPFKNSVALSMDSKNPYLDFRKSMEEMVETHGVKDWESLEELLCWYLKINGKNNHAYIVGAFVDLLVPLAFANSASLTSYTSSSPSSFSSSSLSSSSCTRCANPPSSSFLLPKLEDQITPQDEASSSSLNA</sequence>
<feature type="domain" description="OVATE" evidence="8">
    <location>
        <begin position="124"/>
        <end position="183"/>
    </location>
</feature>
<organism evidence="9 10">
    <name type="scientific">Canavalia gladiata</name>
    <name type="common">Sword bean</name>
    <name type="synonym">Dolichos gladiatus</name>
    <dbReference type="NCBI Taxonomy" id="3824"/>
    <lineage>
        <taxon>Eukaryota</taxon>
        <taxon>Viridiplantae</taxon>
        <taxon>Streptophyta</taxon>
        <taxon>Embryophyta</taxon>
        <taxon>Tracheophyta</taxon>
        <taxon>Spermatophyta</taxon>
        <taxon>Magnoliopsida</taxon>
        <taxon>eudicotyledons</taxon>
        <taxon>Gunneridae</taxon>
        <taxon>Pentapetalae</taxon>
        <taxon>rosids</taxon>
        <taxon>fabids</taxon>
        <taxon>Fabales</taxon>
        <taxon>Fabaceae</taxon>
        <taxon>Papilionoideae</taxon>
        <taxon>50 kb inversion clade</taxon>
        <taxon>NPAAA clade</taxon>
        <taxon>indigoferoid/millettioid clade</taxon>
        <taxon>Phaseoleae</taxon>
        <taxon>Canavalia</taxon>
    </lineage>
</organism>
<keyword evidence="5 6" id="KW-0539">Nucleus</keyword>
<keyword evidence="4 6" id="KW-0804">Transcription</keyword>
<protein>
    <recommendedName>
        <fullName evidence="6">Transcription repressor</fullName>
    </recommendedName>
    <alternativeName>
        <fullName evidence="6">Ovate family protein</fullName>
    </alternativeName>
</protein>
<dbReference type="PANTHER" id="PTHR33057:SF98">
    <property type="entry name" value="TRANSCRIPTION REPRESSOR OFP18"/>
    <property type="match status" value="1"/>
</dbReference>
<reference evidence="9 10" key="1">
    <citation type="submission" date="2024-01" db="EMBL/GenBank/DDBJ databases">
        <title>The genomes of 5 underutilized Papilionoideae crops provide insights into root nodulation and disease resistanc.</title>
        <authorList>
            <person name="Jiang F."/>
        </authorList>
    </citation>
    <scope>NUCLEOTIDE SEQUENCE [LARGE SCALE GENOMIC DNA]</scope>
    <source>
        <strain evidence="9">LVBAO_FW01</strain>
        <tissue evidence="9">Leaves</tissue>
    </source>
</reference>
<gene>
    <name evidence="9" type="ORF">VNO77_15866</name>
</gene>
<keyword evidence="3 6" id="KW-0805">Transcription regulation</keyword>
<dbReference type="InterPro" id="IPR038933">
    <property type="entry name" value="Ovate"/>
</dbReference>
<evidence type="ECO:0000256" key="3">
    <source>
        <dbReference type="ARBA" id="ARBA00023015"/>
    </source>
</evidence>